<evidence type="ECO:0000313" key="3">
    <source>
        <dbReference type="EMBL" id="NGO51352.1"/>
    </source>
</evidence>
<dbReference type="NCBIfam" id="NF041112">
    <property type="entry name" value="chap_CsgH_alph"/>
    <property type="match status" value="1"/>
</dbReference>
<dbReference type="InterPro" id="IPR053722">
    <property type="entry name" value="Curli_assembly_CsgC/AgfC"/>
</dbReference>
<evidence type="ECO:0000256" key="1">
    <source>
        <dbReference type="SAM" id="SignalP"/>
    </source>
</evidence>
<dbReference type="RefSeq" id="WP_165026443.1">
    <property type="nucleotide sequence ID" value="NZ_JAAKZF010000008.1"/>
</dbReference>
<feature type="signal peptide" evidence="1">
    <location>
        <begin position="1"/>
        <end position="26"/>
    </location>
</feature>
<dbReference type="InterPro" id="IPR048632">
    <property type="entry name" value="CsgH-like"/>
</dbReference>
<keyword evidence="4" id="KW-1185">Reference proteome</keyword>
<evidence type="ECO:0000259" key="2">
    <source>
        <dbReference type="Pfam" id="PF21112"/>
    </source>
</evidence>
<gene>
    <name evidence="3" type="ORF">G6N73_09190</name>
</gene>
<name>A0A6G4W9A6_9HYPH</name>
<dbReference type="InterPro" id="IPR047726">
    <property type="entry name" value="CsgH_dom"/>
</dbReference>
<comment type="caution">
    <text evidence="3">The sequence shown here is derived from an EMBL/GenBank/DDBJ whole genome shotgun (WGS) entry which is preliminary data.</text>
</comment>
<feature type="chain" id="PRO_5026098948" description="CsgH-like domain-containing protein" evidence="1">
    <location>
        <begin position="27"/>
        <end position="130"/>
    </location>
</feature>
<evidence type="ECO:0000313" key="4">
    <source>
        <dbReference type="Proteomes" id="UP001642900"/>
    </source>
</evidence>
<accession>A0A6G4W9A6</accession>
<dbReference type="EMBL" id="JAAKZF010000008">
    <property type="protein sequence ID" value="NGO51352.1"/>
    <property type="molecule type" value="Genomic_DNA"/>
</dbReference>
<organism evidence="3 4">
    <name type="scientific">Allomesorhizobium camelthorni</name>
    <dbReference type="NCBI Taxonomy" id="475069"/>
    <lineage>
        <taxon>Bacteria</taxon>
        <taxon>Pseudomonadati</taxon>
        <taxon>Pseudomonadota</taxon>
        <taxon>Alphaproteobacteria</taxon>
        <taxon>Hyphomicrobiales</taxon>
        <taxon>Phyllobacteriaceae</taxon>
        <taxon>Allomesorhizobium</taxon>
    </lineage>
</organism>
<dbReference type="Proteomes" id="UP001642900">
    <property type="component" value="Unassembled WGS sequence"/>
</dbReference>
<dbReference type="Pfam" id="PF21112">
    <property type="entry name" value="CsgH"/>
    <property type="match status" value="1"/>
</dbReference>
<reference evidence="3 4" key="1">
    <citation type="submission" date="2020-02" db="EMBL/GenBank/DDBJ databases">
        <title>Genome sequence of strain CCNWXJ40-4.</title>
        <authorList>
            <person name="Gao J."/>
            <person name="Sun J."/>
        </authorList>
    </citation>
    <scope>NUCLEOTIDE SEQUENCE [LARGE SCALE GENOMIC DNA]</scope>
    <source>
        <strain evidence="3 4">CCNWXJ 40-4</strain>
    </source>
</reference>
<dbReference type="AlphaFoldDB" id="A0A6G4W9A6"/>
<proteinExistence type="predicted"/>
<feature type="domain" description="CsgH-like" evidence="2">
    <location>
        <begin position="36"/>
        <end position="122"/>
    </location>
</feature>
<protein>
    <recommendedName>
        <fullName evidence="2">CsgH-like domain-containing protein</fullName>
    </recommendedName>
</protein>
<sequence length="130" mass="12782">MSKRVTHTALGVTPLIAMLGVAAALAGQAASTDGLLACEFRAGAANGMTTIEGIVHATDAVEGSYRLSVGGGGGAGSVRINQAGAFYATPDAPATLGQVMLDSGGTYDARLEVSGAGSTVICEELIGGRI</sequence>
<keyword evidence="1" id="KW-0732">Signal</keyword>
<dbReference type="Gene3D" id="2.60.40.2420">
    <property type="match status" value="1"/>
</dbReference>